<reference evidence="5" key="1">
    <citation type="journal article" date="2021" name="PeerJ">
        <title>Extensive microbial diversity within the chicken gut microbiome revealed by metagenomics and culture.</title>
        <authorList>
            <person name="Gilroy R."/>
            <person name="Ravi A."/>
            <person name="Getino M."/>
            <person name="Pursley I."/>
            <person name="Horton D.L."/>
            <person name="Alikhan N.F."/>
            <person name="Baker D."/>
            <person name="Gharbi K."/>
            <person name="Hall N."/>
            <person name="Watson M."/>
            <person name="Adriaenssens E.M."/>
            <person name="Foster-Nyarko E."/>
            <person name="Jarju S."/>
            <person name="Secka A."/>
            <person name="Antonio M."/>
            <person name="Oren A."/>
            <person name="Chaudhuri R.R."/>
            <person name="La Ragione R."/>
            <person name="Hildebrand F."/>
            <person name="Pallen M.J."/>
        </authorList>
    </citation>
    <scope>NUCLEOTIDE SEQUENCE</scope>
    <source>
        <strain evidence="5">CHK195-6426</strain>
    </source>
</reference>
<dbReference type="SUPFAM" id="SSF53218">
    <property type="entry name" value="Molybdenum cofactor biosynthesis proteins"/>
    <property type="match status" value="1"/>
</dbReference>
<feature type="domain" description="MoaB/Mog" evidence="4">
    <location>
        <begin position="17"/>
        <end position="161"/>
    </location>
</feature>
<reference evidence="5" key="2">
    <citation type="submission" date="2021-04" db="EMBL/GenBank/DDBJ databases">
        <authorList>
            <person name="Gilroy R."/>
        </authorList>
    </citation>
    <scope>NUCLEOTIDE SEQUENCE</scope>
    <source>
        <strain evidence="5">CHK195-6426</strain>
    </source>
</reference>
<accession>A0A9D1R5V7</accession>
<dbReference type="AlphaFoldDB" id="A0A9D1R5V7"/>
<dbReference type="NCBIfam" id="TIGR00177">
    <property type="entry name" value="molyb_syn"/>
    <property type="match status" value="1"/>
</dbReference>
<dbReference type="InterPro" id="IPR036425">
    <property type="entry name" value="MoaB/Mog-like_dom_sf"/>
</dbReference>
<dbReference type="InterPro" id="IPR001453">
    <property type="entry name" value="MoaB/Mog_dom"/>
</dbReference>
<feature type="compositionally biased region" description="Basic and acidic residues" evidence="3">
    <location>
        <begin position="1"/>
        <end position="15"/>
    </location>
</feature>
<evidence type="ECO:0000313" key="5">
    <source>
        <dbReference type="EMBL" id="HIW81474.1"/>
    </source>
</evidence>
<dbReference type="Gene3D" id="3.40.980.10">
    <property type="entry name" value="MoaB/Mog-like domain"/>
    <property type="match status" value="1"/>
</dbReference>
<comment type="pathway">
    <text evidence="1">Cofactor biosynthesis; molybdopterin biosynthesis.</text>
</comment>
<comment type="caution">
    <text evidence="5">The sequence shown here is derived from an EMBL/GenBank/DDBJ whole genome shotgun (WGS) entry which is preliminary data.</text>
</comment>
<gene>
    <name evidence="5" type="ORF">H9742_08160</name>
</gene>
<dbReference type="RefSeq" id="WP_318705178.1">
    <property type="nucleotide sequence ID" value="NZ_CALWMU010000057.1"/>
</dbReference>
<dbReference type="PANTHER" id="PTHR43764">
    <property type="entry name" value="MOLYBDENUM COFACTOR BIOSYNTHESIS"/>
    <property type="match status" value="1"/>
</dbReference>
<protein>
    <submittedName>
        <fullName evidence="5">MogA/MoaB family molybdenum cofactor biosynthesis protein</fullName>
    </submittedName>
</protein>
<dbReference type="Proteomes" id="UP000824265">
    <property type="component" value="Unassembled WGS sequence"/>
</dbReference>
<dbReference type="PANTHER" id="PTHR43764:SF1">
    <property type="entry name" value="MOLYBDOPTERIN MOLYBDOTRANSFERASE"/>
    <property type="match status" value="1"/>
</dbReference>
<keyword evidence="2" id="KW-0501">Molybdenum cofactor biosynthesis</keyword>
<organism evidence="5 6">
    <name type="scientific">Candidatus Acetatifactor stercoripullorum</name>
    <dbReference type="NCBI Taxonomy" id="2838414"/>
    <lineage>
        <taxon>Bacteria</taxon>
        <taxon>Bacillati</taxon>
        <taxon>Bacillota</taxon>
        <taxon>Clostridia</taxon>
        <taxon>Lachnospirales</taxon>
        <taxon>Lachnospiraceae</taxon>
        <taxon>Acetatifactor</taxon>
    </lineage>
</organism>
<proteinExistence type="predicted"/>
<evidence type="ECO:0000259" key="4">
    <source>
        <dbReference type="SMART" id="SM00852"/>
    </source>
</evidence>
<evidence type="ECO:0000256" key="3">
    <source>
        <dbReference type="SAM" id="MobiDB-lite"/>
    </source>
</evidence>
<feature type="region of interest" description="Disordered" evidence="3">
    <location>
        <begin position="1"/>
        <end position="32"/>
    </location>
</feature>
<dbReference type="GO" id="GO:0006777">
    <property type="term" value="P:Mo-molybdopterin cofactor biosynthetic process"/>
    <property type="evidence" value="ECO:0007669"/>
    <property type="project" value="UniProtKB-KW"/>
</dbReference>
<dbReference type="CDD" id="cd00886">
    <property type="entry name" value="MogA_MoaB"/>
    <property type="match status" value="1"/>
</dbReference>
<evidence type="ECO:0000256" key="2">
    <source>
        <dbReference type="ARBA" id="ARBA00023150"/>
    </source>
</evidence>
<evidence type="ECO:0000313" key="6">
    <source>
        <dbReference type="Proteomes" id="UP000824265"/>
    </source>
</evidence>
<dbReference type="SMART" id="SM00852">
    <property type="entry name" value="MoCF_biosynth"/>
    <property type="match status" value="1"/>
</dbReference>
<dbReference type="Pfam" id="PF00994">
    <property type="entry name" value="MoCF_biosynth"/>
    <property type="match status" value="1"/>
</dbReference>
<name>A0A9D1R5V7_9FIRM</name>
<sequence length="179" mass="19649">MSEKKENRENQEKLRAAVITASDKGAAGEREDLSGPAVSEMLTKQGYQVEHRVLLPDDEELLYREMVRLADEEAVDVIFTTGGTGLSKRDRTPEATLRAAHRNVPGIAEAIRVHSLSITPRAMLSRGVSVMRGQTLIINLPGSPKAVRECLEYILPSLEHGILIMKGLDGECGKTEKLC</sequence>
<dbReference type="EMBL" id="DXGH01000043">
    <property type="protein sequence ID" value="HIW81474.1"/>
    <property type="molecule type" value="Genomic_DNA"/>
</dbReference>
<dbReference type="InterPro" id="IPR051920">
    <property type="entry name" value="MPT_Adenylyltrnsfr/MoaC-Rel"/>
</dbReference>
<evidence type="ECO:0000256" key="1">
    <source>
        <dbReference type="ARBA" id="ARBA00005046"/>
    </source>
</evidence>